<evidence type="ECO:0000313" key="2">
    <source>
        <dbReference type="Proteomes" id="UP000198921"/>
    </source>
</evidence>
<dbReference type="EMBL" id="FNOT01000013">
    <property type="protein sequence ID" value="SDY88952.1"/>
    <property type="molecule type" value="Genomic_DNA"/>
</dbReference>
<reference evidence="2" key="1">
    <citation type="submission" date="2016-10" db="EMBL/GenBank/DDBJ databases">
        <authorList>
            <person name="Varghese N."/>
            <person name="Submissions S."/>
        </authorList>
    </citation>
    <scope>NUCLEOTIDE SEQUENCE [LARGE SCALE GENOMIC DNA]</scope>
    <source>
        <strain evidence="2">DSM 45422</strain>
    </source>
</reference>
<proteinExistence type="predicted"/>
<evidence type="ECO:0000313" key="1">
    <source>
        <dbReference type="EMBL" id="SDY88952.1"/>
    </source>
</evidence>
<dbReference type="Proteomes" id="UP000198921">
    <property type="component" value="Unassembled WGS sequence"/>
</dbReference>
<sequence length="61" mass="6642">MHPDRDAYLAEIAQRRGRSTLHELDDAEIGRLVDALADRLPAGEPVVETDAYTLRTGAVPG</sequence>
<dbReference type="RefSeq" id="WP_091160149.1">
    <property type="nucleotide sequence ID" value="NZ_FNOT01000013.1"/>
</dbReference>
<gene>
    <name evidence="1" type="ORF">SAMN05660209_03983</name>
</gene>
<accession>A0A1H3NJ89</accession>
<organism evidence="1 2">
    <name type="scientific">Geodermatophilus africanus</name>
    <dbReference type="NCBI Taxonomy" id="1137993"/>
    <lineage>
        <taxon>Bacteria</taxon>
        <taxon>Bacillati</taxon>
        <taxon>Actinomycetota</taxon>
        <taxon>Actinomycetes</taxon>
        <taxon>Geodermatophilales</taxon>
        <taxon>Geodermatophilaceae</taxon>
        <taxon>Geodermatophilus</taxon>
    </lineage>
</organism>
<dbReference type="AlphaFoldDB" id="A0A1H3NJ89"/>
<dbReference type="STRING" id="1137993.SAMN05660209_03983"/>
<dbReference type="OrthoDB" id="9805171at2"/>
<name>A0A1H3NJ89_9ACTN</name>
<keyword evidence="2" id="KW-1185">Reference proteome</keyword>
<protein>
    <submittedName>
        <fullName evidence="1">Uncharacterized protein</fullName>
    </submittedName>
</protein>